<reference evidence="1 2" key="1">
    <citation type="submission" date="2019-01" db="EMBL/GenBank/DDBJ databases">
        <title>Draft genome sequences of Candidatus Mycoplasma haemohominis SWG34-3 identified from a patient with pyrexia, anemia and liver dysfunction.</title>
        <authorList>
            <person name="Sekizuka T."/>
            <person name="Hattori N."/>
            <person name="Katano H."/>
            <person name="Takuma T."/>
            <person name="Ito T."/>
            <person name="Arai N."/>
            <person name="Yanai R."/>
            <person name="Ishii S."/>
            <person name="Miura Y."/>
            <person name="Tokunaga T."/>
            <person name="Watanabe H."/>
            <person name="Nomura N."/>
            <person name="Eguchi J."/>
            <person name="Arai T."/>
            <person name="Hasegawa H."/>
            <person name="Nakamaki T."/>
            <person name="Wakita T."/>
            <person name="Niki Y."/>
            <person name="Kuroda M."/>
        </authorList>
    </citation>
    <scope>NUCLEOTIDE SEQUENCE [LARGE SCALE GENOMIC DNA]</scope>
    <source>
        <strain evidence="1">SWG34-3</strain>
    </source>
</reference>
<comment type="caution">
    <text evidence="1">The sequence shown here is derived from an EMBL/GenBank/DDBJ whole genome shotgun (WGS) entry which is preliminary data.</text>
</comment>
<gene>
    <name evidence="1" type="ORF">MHSWG343_01490</name>
</gene>
<accession>A0A478FPA8</accession>
<protein>
    <submittedName>
        <fullName evidence="1">Uncharacterized protein</fullName>
    </submittedName>
</protein>
<dbReference type="Proteomes" id="UP000324831">
    <property type="component" value="Unassembled WGS sequence"/>
</dbReference>
<name>A0A478FPA8_9MOLU</name>
<dbReference type="EMBL" id="BIMN01000001">
    <property type="protein sequence ID" value="GCE63171.1"/>
    <property type="molecule type" value="Genomic_DNA"/>
</dbReference>
<evidence type="ECO:0000313" key="2">
    <source>
        <dbReference type="Proteomes" id="UP000324831"/>
    </source>
</evidence>
<sequence length="175" mass="19535">MASLAEKMASAKKLAGSISKKIKDTQTKSAAGIKLVNKNISSSIQKGKQVKDKYKSIIAQNDFLVFYLTKRSDNKEFVELGKTNAEESAKKLLEGLGGAKNIIKVKRTIYTVTVFFRSHYRLNKELLAECGGLGLWIGDHQLTLVFDWTETKHIATYLNNHAVEAKVDFIPLDID</sequence>
<proteinExistence type="predicted"/>
<organism evidence="1 2">
    <name type="scientific">Candidatus Mycoplasma haematohominis</name>
    <dbReference type="NCBI Taxonomy" id="1494318"/>
    <lineage>
        <taxon>Bacteria</taxon>
        <taxon>Bacillati</taxon>
        <taxon>Mycoplasmatota</taxon>
        <taxon>Mollicutes</taxon>
        <taxon>Mycoplasmataceae</taxon>
        <taxon>Mycoplasma</taxon>
    </lineage>
</organism>
<dbReference type="AlphaFoldDB" id="A0A478FPA8"/>
<evidence type="ECO:0000313" key="1">
    <source>
        <dbReference type="EMBL" id="GCE63171.1"/>
    </source>
</evidence>